<reference evidence="1" key="2">
    <citation type="journal article" date="2015" name="Fish Shellfish Immunol.">
        <title>Early steps in the European eel (Anguilla anguilla)-Vibrio vulnificus interaction in the gills: Role of the RtxA13 toxin.</title>
        <authorList>
            <person name="Callol A."/>
            <person name="Pajuelo D."/>
            <person name="Ebbesson L."/>
            <person name="Teles M."/>
            <person name="MacKenzie S."/>
            <person name="Amaro C."/>
        </authorList>
    </citation>
    <scope>NUCLEOTIDE SEQUENCE</scope>
</reference>
<reference evidence="1" key="1">
    <citation type="submission" date="2014-11" db="EMBL/GenBank/DDBJ databases">
        <authorList>
            <person name="Amaro Gonzalez C."/>
        </authorList>
    </citation>
    <scope>NUCLEOTIDE SEQUENCE</scope>
</reference>
<organism evidence="1">
    <name type="scientific">Anguilla anguilla</name>
    <name type="common">European freshwater eel</name>
    <name type="synonym">Muraena anguilla</name>
    <dbReference type="NCBI Taxonomy" id="7936"/>
    <lineage>
        <taxon>Eukaryota</taxon>
        <taxon>Metazoa</taxon>
        <taxon>Chordata</taxon>
        <taxon>Craniata</taxon>
        <taxon>Vertebrata</taxon>
        <taxon>Euteleostomi</taxon>
        <taxon>Actinopterygii</taxon>
        <taxon>Neopterygii</taxon>
        <taxon>Teleostei</taxon>
        <taxon>Anguilliformes</taxon>
        <taxon>Anguillidae</taxon>
        <taxon>Anguilla</taxon>
    </lineage>
</organism>
<sequence>MCELAAFCITVSIPDKKKNKEGLRLIY</sequence>
<dbReference type="AlphaFoldDB" id="A0A0E9TWL3"/>
<dbReference type="EMBL" id="GBXM01050730">
    <property type="protein sequence ID" value="JAH57847.1"/>
    <property type="molecule type" value="Transcribed_RNA"/>
</dbReference>
<evidence type="ECO:0000313" key="1">
    <source>
        <dbReference type="EMBL" id="JAH57847.1"/>
    </source>
</evidence>
<accession>A0A0E9TWL3</accession>
<name>A0A0E9TWL3_ANGAN</name>
<protein>
    <submittedName>
        <fullName evidence="1">Uncharacterized protein</fullName>
    </submittedName>
</protein>
<proteinExistence type="predicted"/>